<feature type="region of interest" description="Disordered" evidence="1">
    <location>
        <begin position="140"/>
        <end position="164"/>
    </location>
</feature>
<dbReference type="AlphaFoldDB" id="A0A131ZXI9"/>
<feature type="compositionally biased region" description="Polar residues" evidence="1">
    <location>
        <begin position="144"/>
        <end position="157"/>
    </location>
</feature>
<evidence type="ECO:0000313" key="2">
    <source>
        <dbReference type="EMBL" id="KPM03526.1"/>
    </source>
</evidence>
<sequence>MNNIISKLEQDDRILAELDNQLRSVSAGKNSFTFETKPLSDGSQTKQFERPSTTTTTTTTTSTIANKKISDEKIDFGRSVNDRTFHRTASGESGERTMMLGKDVPVKLKSLSGNKFIDARPGSSPLIITDRSIETANRHRDISSLYQHRSTTTPISNSEDDFSDYQKFQDYQSKSIASRS</sequence>
<dbReference type="VEuPathDB" id="VectorBase:SSCA002733"/>
<dbReference type="OrthoDB" id="4158657at2759"/>
<gene>
    <name evidence="2" type="ORF">QR98_0019590</name>
</gene>
<evidence type="ECO:0000313" key="3">
    <source>
        <dbReference type="Proteomes" id="UP000616769"/>
    </source>
</evidence>
<proteinExistence type="predicted"/>
<organism evidence="2 3">
    <name type="scientific">Sarcoptes scabiei</name>
    <name type="common">Itch mite</name>
    <name type="synonym">Acarus scabiei</name>
    <dbReference type="NCBI Taxonomy" id="52283"/>
    <lineage>
        <taxon>Eukaryota</taxon>
        <taxon>Metazoa</taxon>
        <taxon>Ecdysozoa</taxon>
        <taxon>Arthropoda</taxon>
        <taxon>Chelicerata</taxon>
        <taxon>Arachnida</taxon>
        <taxon>Acari</taxon>
        <taxon>Acariformes</taxon>
        <taxon>Sarcoptiformes</taxon>
        <taxon>Astigmata</taxon>
        <taxon>Psoroptidia</taxon>
        <taxon>Sarcoptoidea</taxon>
        <taxon>Sarcoptidae</taxon>
        <taxon>Sarcoptinae</taxon>
        <taxon>Sarcoptes</taxon>
    </lineage>
</organism>
<dbReference type="Proteomes" id="UP000616769">
    <property type="component" value="Unassembled WGS sequence"/>
</dbReference>
<dbReference type="EMBL" id="JXLN01005350">
    <property type="protein sequence ID" value="KPM03526.1"/>
    <property type="molecule type" value="Genomic_DNA"/>
</dbReference>
<reference evidence="2 3" key="1">
    <citation type="journal article" date="2015" name="Parasit. Vectors">
        <title>Draft genome of the scabies mite.</title>
        <authorList>
            <person name="Rider S.D.Jr."/>
            <person name="Morgan M.S."/>
            <person name="Arlian L.G."/>
        </authorList>
    </citation>
    <scope>NUCLEOTIDE SEQUENCE [LARGE SCALE GENOMIC DNA]</scope>
    <source>
        <strain evidence="2">Arlian Lab</strain>
    </source>
</reference>
<evidence type="ECO:0000256" key="1">
    <source>
        <dbReference type="SAM" id="MobiDB-lite"/>
    </source>
</evidence>
<comment type="caution">
    <text evidence="2">The sequence shown here is derived from an EMBL/GenBank/DDBJ whole genome shotgun (WGS) entry which is preliminary data.</text>
</comment>
<feature type="region of interest" description="Disordered" evidence="1">
    <location>
        <begin position="33"/>
        <end position="58"/>
    </location>
</feature>
<accession>A0A131ZXI9</accession>
<name>A0A131ZXI9_SARSC</name>
<protein>
    <submittedName>
        <fullName evidence="2">Uncharacterized protein</fullName>
    </submittedName>
</protein>